<evidence type="ECO:0000256" key="6">
    <source>
        <dbReference type="ARBA" id="ARBA00023203"/>
    </source>
</evidence>
<dbReference type="Gene3D" id="2.80.10.50">
    <property type="match status" value="4"/>
</dbReference>
<dbReference type="Proteomes" id="UP001142055">
    <property type="component" value="Chromosome 2"/>
</dbReference>
<protein>
    <recommendedName>
        <fullName evidence="9">Fascin-like domain-containing protein</fullName>
    </recommendedName>
</protein>
<comment type="subcellular location">
    <subcellularLocation>
        <location evidence="1">Cytoplasm</location>
        <location evidence="1">Cytoskeleton</location>
    </subcellularLocation>
    <subcellularLocation>
        <location evidence="2">Nucleus</location>
        <location evidence="2">Nucleolus</location>
    </subcellularLocation>
</comment>
<organism evidence="10 11">
    <name type="scientific">Blomia tropicalis</name>
    <name type="common">Mite</name>
    <dbReference type="NCBI Taxonomy" id="40697"/>
    <lineage>
        <taxon>Eukaryota</taxon>
        <taxon>Metazoa</taxon>
        <taxon>Ecdysozoa</taxon>
        <taxon>Arthropoda</taxon>
        <taxon>Chelicerata</taxon>
        <taxon>Arachnida</taxon>
        <taxon>Acari</taxon>
        <taxon>Acariformes</taxon>
        <taxon>Sarcoptiformes</taxon>
        <taxon>Astigmata</taxon>
        <taxon>Glycyphagoidea</taxon>
        <taxon>Echimyopodidae</taxon>
        <taxon>Blomia</taxon>
    </lineage>
</organism>
<dbReference type="FunFam" id="2.80.10.50:FF:000015">
    <property type="entry name" value="Fascin"/>
    <property type="match status" value="1"/>
</dbReference>
<comment type="similarity">
    <text evidence="3">Belongs to the fascin family.</text>
</comment>
<dbReference type="GO" id="GO:0051015">
    <property type="term" value="F:actin filament binding"/>
    <property type="evidence" value="ECO:0007669"/>
    <property type="project" value="InterPro"/>
</dbReference>
<dbReference type="OMA" id="ECNKAIY"/>
<dbReference type="InterPro" id="IPR008999">
    <property type="entry name" value="Actin-crosslinking"/>
</dbReference>
<dbReference type="GO" id="GO:0005730">
    <property type="term" value="C:nucleolus"/>
    <property type="evidence" value="ECO:0007669"/>
    <property type="project" value="UniProtKB-SubCell"/>
</dbReference>
<feature type="domain" description="Fascin-like" evidence="9">
    <location>
        <begin position="74"/>
        <end position="161"/>
    </location>
</feature>
<dbReference type="GO" id="GO:0005856">
    <property type="term" value="C:cytoskeleton"/>
    <property type="evidence" value="ECO:0007669"/>
    <property type="project" value="UniProtKB-SubCell"/>
</dbReference>
<dbReference type="InterPro" id="IPR022768">
    <property type="entry name" value="Fascin-like_dom"/>
</dbReference>
<evidence type="ECO:0000256" key="4">
    <source>
        <dbReference type="ARBA" id="ARBA00010878"/>
    </source>
</evidence>
<evidence type="ECO:0000256" key="3">
    <source>
        <dbReference type="ARBA" id="ARBA00007415"/>
    </source>
</evidence>
<dbReference type="InterPro" id="IPR010414">
    <property type="entry name" value="FRG1"/>
</dbReference>
<keyword evidence="11" id="KW-1185">Reference proteome</keyword>
<dbReference type="PANTHER" id="PTHR12928:SF0">
    <property type="entry name" value="FSHD REGION GENE 1"/>
    <property type="match status" value="1"/>
</dbReference>
<evidence type="ECO:0000313" key="10">
    <source>
        <dbReference type="EMBL" id="KAJ6220847.1"/>
    </source>
</evidence>
<keyword evidence="7" id="KW-0206">Cytoskeleton</keyword>
<accession>A0A9Q0MAV5</accession>
<name>A0A9Q0MAV5_BLOTA</name>
<dbReference type="GO" id="GO:0055120">
    <property type="term" value="C:striated muscle dense body"/>
    <property type="evidence" value="ECO:0007669"/>
    <property type="project" value="TreeGrafter"/>
</dbReference>
<evidence type="ECO:0000313" key="11">
    <source>
        <dbReference type="Proteomes" id="UP001142055"/>
    </source>
</evidence>
<feature type="domain" description="Fascin-like" evidence="9">
    <location>
        <begin position="177"/>
        <end position="301"/>
    </location>
</feature>
<dbReference type="AlphaFoldDB" id="A0A9Q0MAV5"/>
<evidence type="ECO:0000256" key="8">
    <source>
        <dbReference type="ARBA" id="ARBA00023242"/>
    </source>
</evidence>
<evidence type="ECO:0000256" key="1">
    <source>
        <dbReference type="ARBA" id="ARBA00004245"/>
    </source>
</evidence>
<comment type="similarity">
    <text evidence="4">Belongs to the FRG1 family.</text>
</comment>
<dbReference type="OrthoDB" id="10259868at2759"/>
<dbReference type="PANTHER" id="PTHR12928">
    <property type="entry name" value="FRG1 PROTEIN"/>
    <property type="match status" value="1"/>
</dbReference>
<dbReference type="EMBL" id="JAPWDV010000002">
    <property type="protein sequence ID" value="KAJ6220847.1"/>
    <property type="molecule type" value="Genomic_DNA"/>
</dbReference>
<dbReference type="GO" id="GO:0030674">
    <property type="term" value="F:protein-macromolecule adaptor activity"/>
    <property type="evidence" value="ECO:0007669"/>
    <property type="project" value="InterPro"/>
</dbReference>
<proteinExistence type="inferred from homology"/>
<feature type="domain" description="Fascin-like" evidence="9">
    <location>
        <begin position="316"/>
        <end position="392"/>
    </location>
</feature>
<keyword evidence="8" id="KW-0539">Nucleus</keyword>
<dbReference type="GO" id="GO:0071013">
    <property type="term" value="C:catalytic step 2 spliceosome"/>
    <property type="evidence" value="ECO:0007669"/>
    <property type="project" value="TreeGrafter"/>
</dbReference>
<dbReference type="Pfam" id="PF06268">
    <property type="entry name" value="Fascin"/>
    <property type="match status" value="3"/>
</dbReference>
<evidence type="ECO:0000256" key="5">
    <source>
        <dbReference type="ARBA" id="ARBA00022490"/>
    </source>
</evidence>
<dbReference type="CDD" id="cd23337">
    <property type="entry name" value="beta-trefoil_FSCN_rpt4"/>
    <property type="match status" value="1"/>
</dbReference>
<comment type="caution">
    <text evidence="10">The sequence shown here is derived from an EMBL/GenBank/DDBJ whole genome shotgun (WGS) entry which is preliminary data.</text>
</comment>
<sequence>MWSGTVGLVNGQYKYLTAETFGHKVNSNGVSLKKKQLWSIEPFPIKASTNGNSINGRGSFSPTSSIDELDELENVSIRSHLNCYLAVDSYGNVTCNSSELTDNCRFTITICSMTQEGQDEDQISWAFRNISRGYFLGVSGDDGAIVCNAKMPQSKAELWHVHLVPASGATMFALKSIGRKRYGRIIATEPDKLEQVQVDSTNPWGPQTLFQFKYFDNGNYALVAASSISSKIKYVTSDGACIDAGSAQKEMPPKNCLFTIEYHGGCIAFRDKCGRYLAAAGRQAVLRTRSNAVGKDELFEFEPAPLQVAFRATFNNKWVSIKQGIDLSANQNDVTQHETFQMEYDQSDNYWYLSTSDNKYWSFGVASTVQVASGDLNSRARFRIVWNVDDGTCSLFATDSTGQLRTLGARKSGQLFTSGPESIRFYIKFLNRTRISLRGANSSGFVGTKGQGSVKLESNKTIPDLFTIEYANSDNLSTDDPDELNSTFNCCYFKLLSTGKYLNVVDGQTICADASSMACAQQFQLELRTGTYLAIRTVDSGNYLNLTANGSLVLSPCLPEKATLWEF</sequence>
<evidence type="ECO:0000256" key="2">
    <source>
        <dbReference type="ARBA" id="ARBA00004604"/>
    </source>
</evidence>
<dbReference type="CDD" id="cd23336">
    <property type="entry name" value="beta-trefoil_FSCN_rpt3"/>
    <property type="match status" value="1"/>
</dbReference>
<dbReference type="SUPFAM" id="SSF50405">
    <property type="entry name" value="Actin-crosslinking proteins"/>
    <property type="match status" value="4"/>
</dbReference>
<evidence type="ECO:0000259" key="9">
    <source>
        <dbReference type="Pfam" id="PF06268"/>
    </source>
</evidence>
<dbReference type="FunFam" id="2.80.10.50:FF:000008">
    <property type="entry name" value="Fascin"/>
    <property type="match status" value="1"/>
</dbReference>
<reference evidence="10" key="1">
    <citation type="submission" date="2022-12" db="EMBL/GenBank/DDBJ databases">
        <title>Genome assemblies of Blomia tropicalis.</title>
        <authorList>
            <person name="Cui Y."/>
        </authorList>
    </citation>
    <scope>NUCLEOTIDE SEQUENCE</scope>
    <source>
        <tissue evidence="10">Adult mites</tissue>
    </source>
</reference>
<gene>
    <name evidence="10" type="ORF">RDWZM_006659</name>
</gene>
<evidence type="ECO:0000256" key="7">
    <source>
        <dbReference type="ARBA" id="ARBA00023212"/>
    </source>
</evidence>
<keyword evidence="5" id="KW-0963">Cytoplasm</keyword>
<keyword evidence="6" id="KW-0009">Actin-binding</keyword>